<feature type="transmembrane region" description="Helical" evidence="1">
    <location>
        <begin position="12"/>
        <end position="36"/>
    </location>
</feature>
<protein>
    <submittedName>
        <fullName evidence="2">6-bladed beta-propeller</fullName>
    </submittedName>
</protein>
<dbReference type="InterPro" id="IPR011042">
    <property type="entry name" value="6-blade_b-propeller_TolB-like"/>
</dbReference>
<name>A0A413K3E8_BACFG</name>
<evidence type="ECO:0000256" key="1">
    <source>
        <dbReference type="SAM" id="Phobius"/>
    </source>
</evidence>
<sequence>MDYVLTASHKNPYFYFRFILQVKNIFLVILLLIYLWGCSQPIPIDNQNLIIINAPVKKESNIKLSSLVDSIYYIPLETKDEFLIGNIDKLIVTDKEIYVLDKNITTATYCFDQKGKFVRKIGNRGASDKEYISITDINIHNGKMYIWDGDVNKLLIYNSNGEYIKTITSKYSAETFAVINDSEIAFYGDYKHNHLFLEKDQYPNLLFLNTQNKDSKSDLFFSSELSTSGIWGLPNNLTNNKNLIIPLNDTIYQILDSFHLKRKFVMNYGENYQKAQREYIKKLKSENVSVDEAMNMLGDGAQFPVLTAYYEGSYFSYFFYRIGFHAFFGFYYPESQTYIEASAYQKSPIENDMDGLARFLPYAVHKNTLYSIMEPSSIIGHTELIPVSEKAKLEKLTLEDNPVIVAIKMKKI</sequence>
<dbReference type="EMBL" id="QSDG01000003">
    <property type="protein sequence ID" value="RGY70581.1"/>
    <property type="molecule type" value="Genomic_DNA"/>
</dbReference>
<gene>
    <name evidence="2" type="ORF">DXA27_04120</name>
</gene>
<keyword evidence="1" id="KW-0472">Membrane</keyword>
<comment type="caution">
    <text evidence="2">The sequence shown here is derived from an EMBL/GenBank/DDBJ whole genome shotgun (WGS) entry which is preliminary data.</text>
</comment>
<proteinExistence type="predicted"/>
<dbReference type="SUPFAM" id="SSF63825">
    <property type="entry name" value="YWTD domain"/>
    <property type="match status" value="1"/>
</dbReference>
<evidence type="ECO:0000313" key="3">
    <source>
        <dbReference type="Proteomes" id="UP000284614"/>
    </source>
</evidence>
<dbReference type="RefSeq" id="WP_005818472.1">
    <property type="nucleotide sequence ID" value="NZ_JAGJHH010000012.1"/>
</dbReference>
<keyword evidence="1" id="KW-1133">Transmembrane helix</keyword>
<dbReference type="Gene3D" id="2.120.10.30">
    <property type="entry name" value="TolB, C-terminal domain"/>
    <property type="match status" value="1"/>
</dbReference>
<organism evidence="2 3">
    <name type="scientific">Bacteroides fragilis</name>
    <dbReference type="NCBI Taxonomy" id="817"/>
    <lineage>
        <taxon>Bacteria</taxon>
        <taxon>Pseudomonadati</taxon>
        <taxon>Bacteroidota</taxon>
        <taxon>Bacteroidia</taxon>
        <taxon>Bacteroidales</taxon>
        <taxon>Bacteroidaceae</taxon>
        <taxon>Bacteroides</taxon>
    </lineage>
</organism>
<accession>A0A413K3E8</accession>
<reference evidence="2 3" key="1">
    <citation type="submission" date="2018-08" db="EMBL/GenBank/DDBJ databases">
        <title>A genome reference for cultivated species of the human gut microbiota.</title>
        <authorList>
            <person name="Zou Y."/>
            <person name="Xue W."/>
            <person name="Luo G."/>
        </authorList>
    </citation>
    <scope>NUCLEOTIDE SEQUENCE [LARGE SCALE GENOMIC DNA]</scope>
    <source>
        <strain evidence="2 3">OF01-1</strain>
    </source>
</reference>
<dbReference type="AlphaFoldDB" id="A0A413K3E8"/>
<dbReference type="Proteomes" id="UP000284614">
    <property type="component" value="Unassembled WGS sequence"/>
</dbReference>
<dbReference type="Pfam" id="PF17170">
    <property type="entry name" value="DUF5128"/>
    <property type="match status" value="1"/>
</dbReference>
<evidence type="ECO:0000313" key="2">
    <source>
        <dbReference type="EMBL" id="RGY70581.1"/>
    </source>
</evidence>
<keyword evidence="1" id="KW-0812">Transmembrane</keyword>